<accession>A0A1N6KAV6</accession>
<proteinExistence type="predicted"/>
<protein>
    <submittedName>
        <fullName evidence="4">Diguanylate cyclase/phosphodiesterase</fullName>
    </submittedName>
</protein>
<dbReference type="InterPro" id="IPR035919">
    <property type="entry name" value="EAL_sf"/>
</dbReference>
<dbReference type="Pfam" id="PF00563">
    <property type="entry name" value="EAL"/>
    <property type="match status" value="1"/>
</dbReference>
<sequence length="647" mass="71234">MDPRECAIMKLTKLLKSVREIASIPRDNPDLLIAQYRAFTFQMPLMYVVLMINTWGLATTHMHVAPHWLTVDIPVIMTVISVVRLIGWLRRSRQEASHEIALEALSRTQRLAPFIALAFTLWAFGLFPYGDPYEKAHVAFYMAITVIGVIFCMMHLRPAAFTVAFIVNGSFVIFFALSGTLVFVAIAVNTALVSAAMLAILLVHYRDFTGMVSARAENFRLANIDSLTGLANRRAFFSYLDFAYARAKSDGTPLAVGIIDLDGFKLVNDIYGHATGDKLLQIIGTRLVEACPENYYVARLGGDEFSIVASNFGDTVELVANGELICSAIRAAASLGDITLQIGGSIGFSVFPDMASDTTQLFANADYALYHGKRSSRGKVTLFSTDHDAKIRYEAKIEQALQHANLEDELTVVFQPIVDVSNRSTIGFEALARWGSPTLGAITPAQFIPVAERTGMIERITKTLLKKALAHALLWPSTIRLSFNLSAHDLSSPDTVLDIITQIGKSGFDPARLDLEITETAFIRDFAQVRRATETLRALGCGISLDDFGTGFSSLTHLHALPLTKIKVDRSFVTDLNTNPTSYKIVKSLLALSRDMNLDCIIEGIETRDELAILKTLGGLMVQGYLYSRPIQASEVVNFLEQPLMVA</sequence>
<dbReference type="InterPro" id="IPR000160">
    <property type="entry name" value="GGDEF_dom"/>
</dbReference>
<evidence type="ECO:0000313" key="5">
    <source>
        <dbReference type="Proteomes" id="UP000184693"/>
    </source>
</evidence>
<feature type="domain" description="EAL" evidence="2">
    <location>
        <begin position="390"/>
        <end position="644"/>
    </location>
</feature>
<dbReference type="NCBIfam" id="TIGR00254">
    <property type="entry name" value="GGDEF"/>
    <property type="match status" value="1"/>
</dbReference>
<dbReference type="Pfam" id="PF00990">
    <property type="entry name" value="GGDEF"/>
    <property type="match status" value="1"/>
</dbReference>
<feature type="transmembrane region" description="Helical" evidence="1">
    <location>
        <begin position="159"/>
        <end position="177"/>
    </location>
</feature>
<dbReference type="PROSITE" id="PS50887">
    <property type="entry name" value="GGDEF"/>
    <property type="match status" value="1"/>
</dbReference>
<feature type="transmembrane region" description="Helical" evidence="1">
    <location>
        <begin position="71"/>
        <end position="90"/>
    </location>
</feature>
<dbReference type="PANTHER" id="PTHR44757">
    <property type="entry name" value="DIGUANYLATE CYCLASE DGCP"/>
    <property type="match status" value="1"/>
</dbReference>
<dbReference type="PROSITE" id="PS50883">
    <property type="entry name" value="EAL"/>
    <property type="match status" value="1"/>
</dbReference>
<dbReference type="CDD" id="cd01949">
    <property type="entry name" value="GGDEF"/>
    <property type="match status" value="1"/>
</dbReference>
<dbReference type="Gene3D" id="3.20.20.450">
    <property type="entry name" value="EAL domain"/>
    <property type="match status" value="1"/>
</dbReference>
<dbReference type="PANTHER" id="PTHR44757:SF2">
    <property type="entry name" value="BIOFILM ARCHITECTURE MAINTENANCE PROTEIN MBAA"/>
    <property type="match status" value="1"/>
</dbReference>
<dbReference type="EMBL" id="FSRM01000002">
    <property type="protein sequence ID" value="SIO53724.1"/>
    <property type="molecule type" value="Genomic_DNA"/>
</dbReference>
<feature type="transmembrane region" description="Helical" evidence="1">
    <location>
        <begin position="45"/>
        <end position="65"/>
    </location>
</feature>
<keyword evidence="1" id="KW-0812">Transmembrane</keyword>
<dbReference type="SUPFAM" id="SSF55073">
    <property type="entry name" value="Nucleotide cyclase"/>
    <property type="match status" value="1"/>
</dbReference>
<dbReference type="SMART" id="SM00052">
    <property type="entry name" value="EAL"/>
    <property type="match status" value="1"/>
</dbReference>
<dbReference type="AlphaFoldDB" id="A0A1N6KAV6"/>
<reference evidence="4 5" key="1">
    <citation type="submission" date="2016-11" db="EMBL/GenBank/DDBJ databases">
        <authorList>
            <person name="Jaros S."/>
            <person name="Januszkiewicz K."/>
            <person name="Wedrychowicz H."/>
        </authorList>
    </citation>
    <scope>NUCLEOTIDE SEQUENCE [LARGE SCALE GENOMIC DNA]</scope>
    <source>
        <strain evidence="4 5">GAS86</strain>
    </source>
</reference>
<evidence type="ECO:0000259" key="2">
    <source>
        <dbReference type="PROSITE" id="PS50883"/>
    </source>
</evidence>
<dbReference type="InterPro" id="IPR043128">
    <property type="entry name" value="Rev_trsase/Diguanyl_cyclase"/>
</dbReference>
<dbReference type="InterPro" id="IPR001633">
    <property type="entry name" value="EAL_dom"/>
</dbReference>
<organism evidence="4 5">
    <name type="scientific">Paraburkholderia phenazinium</name>
    <dbReference type="NCBI Taxonomy" id="60549"/>
    <lineage>
        <taxon>Bacteria</taxon>
        <taxon>Pseudomonadati</taxon>
        <taxon>Pseudomonadota</taxon>
        <taxon>Betaproteobacteria</taxon>
        <taxon>Burkholderiales</taxon>
        <taxon>Burkholderiaceae</taxon>
        <taxon>Paraburkholderia</taxon>
    </lineage>
</organism>
<keyword evidence="1" id="KW-0472">Membrane</keyword>
<dbReference type="SUPFAM" id="SSF141868">
    <property type="entry name" value="EAL domain-like"/>
    <property type="match status" value="1"/>
</dbReference>
<evidence type="ECO:0000313" key="4">
    <source>
        <dbReference type="EMBL" id="SIO53724.1"/>
    </source>
</evidence>
<evidence type="ECO:0000259" key="3">
    <source>
        <dbReference type="PROSITE" id="PS50887"/>
    </source>
</evidence>
<feature type="domain" description="GGDEF" evidence="3">
    <location>
        <begin position="252"/>
        <end position="385"/>
    </location>
</feature>
<dbReference type="InterPro" id="IPR029787">
    <property type="entry name" value="Nucleotide_cyclase"/>
</dbReference>
<dbReference type="InterPro" id="IPR052155">
    <property type="entry name" value="Biofilm_reg_signaling"/>
</dbReference>
<evidence type="ECO:0000256" key="1">
    <source>
        <dbReference type="SAM" id="Phobius"/>
    </source>
</evidence>
<dbReference type="SMART" id="SM00267">
    <property type="entry name" value="GGDEF"/>
    <property type="match status" value="1"/>
</dbReference>
<dbReference type="Proteomes" id="UP000184693">
    <property type="component" value="Unassembled WGS sequence"/>
</dbReference>
<feature type="transmembrane region" description="Helical" evidence="1">
    <location>
        <begin position="136"/>
        <end position="154"/>
    </location>
</feature>
<gene>
    <name evidence="4" type="ORF">SAMN05444168_6634</name>
</gene>
<feature type="transmembrane region" description="Helical" evidence="1">
    <location>
        <begin position="111"/>
        <end position="130"/>
    </location>
</feature>
<keyword evidence="1" id="KW-1133">Transmembrane helix</keyword>
<dbReference type="CDD" id="cd01948">
    <property type="entry name" value="EAL"/>
    <property type="match status" value="1"/>
</dbReference>
<dbReference type="Gene3D" id="3.30.70.270">
    <property type="match status" value="1"/>
</dbReference>
<name>A0A1N6KAV6_9BURK</name>